<protein>
    <submittedName>
        <fullName evidence="2">Uncharacterized protein</fullName>
    </submittedName>
</protein>
<evidence type="ECO:0000313" key="3">
    <source>
        <dbReference type="Proteomes" id="UP000014523"/>
    </source>
</evidence>
<dbReference type="Proteomes" id="UP000014523">
    <property type="component" value="Unassembled WGS sequence"/>
</dbReference>
<dbReference type="RefSeq" id="WP_016660082.1">
    <property type="nucleotide sequence ID" value="NZ_ASQH01000015.1"/>
</dbReference>
<dbReference type="EMBL" id="ATGG01000003">
    <property type="protein sequence ID" value="EPF93344.1"/>
    <property type="molecule type" value="Genomic_DNA"/>
</dbReference>
<proteinExistence type="predicted"/>
<keyword evidence="1" id="KW-0472">Membrane</keyword>
<organism evidence="2 3">
    <name type="scientific">Acinetobacter gyllenbergii CIP 110306 = MTCC 11365</name>
    <dbReference type="NCBI Taxonomy" id="1217657"/>
    <lineage>
        <taxon>Bacteria</taxon>
        <taxon>Pseudomonadati</taxon>
        <taxon>Pseudomonadota</taxon>
        <taxon>Gammaproteobacteria</taxon>
        <taxon>Moraxellales</taxon>
        <taxon>Moraxellaceae</taxon>
        <taxon>Acinetobacter</taxon>
    </lineage>
</organism>
<accession>A0A829HPW7</accession>
<keyword evidence="1" id="KW-1133">Transmembrane helix</keyword>
<feature type="transmembrane region" description="Helical" evidence="1">
    <location>
        <begin position="33"/>
        <end position="53"/>
    </location>
</feature>
<comment type="caution">
    <text evidence="2">The sequence shown here is derived from an EMBL/GenBank/DDBJ whole genome shotgun (WGS) entry which is preliminary data.</text>
</comment>
<feature type="transmembrane region" description="Helical" evidence="1">
    <location>
        <begin position="65"/>
        <end position="90"/>
    </location>
</feature>
<keyword evidence="1" id="KW-0812">Transmembrane</keyword>
<evidence type="ECO:0000256" key="1">
    <source>
        <dbReference type="SAM" id="Phobius"/>
    </source>
</evidence>
<dbReference type="AlphaFoldDB" id="A0A829HPW7"/>
<name>A0A829HPW7_9GAMM</name>
<sequence>MLTEIAEFFVKFFVGLFSISSSDSSEYPKVIEFTKGLIIGLSAAVLSTIKYLLNGGIKQDMYSIIFFGYLFCLGVGIVLGIFFIVVNYPYKKK</sequence>
<gene>
    <name evidence="2" type="ORF">F957_00140</name>
</gene>
<evidence type="ECO:0000313" key="2">
    <source>
        <dbReference type="EMBL" id="EPF93344.1"/>
    </source>
</evidence>
<reference evidence="2 3" key="1">
    <citation type="submission" date="2013-06" db="EMBL/GenBank/DDBJ databases">
        <title>The Genome Sequence of Acinetobacter gyllenbergii CIP 110306.</title>
        <authorList>
            <consortium name="The Broad Institute Genome Sequencing Platform"/>
            <consortium name="The Broad Institute Genome Sequencing Center for Infectious Disease"/>
            <person name="Cerqueira G."/>
            <person name="Feldgarden M."/>
            <person name="Courvalin P."/>
            <person name="Perichon B."/>
            <person name="Grillot-Courvalin C."/>
            <person name="Clermont D."/>
            <person name="Rocha E."/>
            <person name="Yoon E.-J."/>
            <person name="Nemec A."/>
            <person name="Young S.K."/>
            <person name="Zeng Q."/>
            <person name="Gargeya S."/>
            <person name="Fitzgerald M."/>
            <person name="Abouelleil A."/>
            <person name="Alvarado L."/>
            <person name="Berlin A.M."/>
            <person name="Chapman S.B."/>
            <person name="Dewar J."/>
            <person name="Goldberg J."/>
            <person name="Griggs A."/>
            <person name="Gujja S."/>
            <person name="Hansen M."/>
            <person name="Howarth C."/>
            <person name="Imamovic A."/>
            <person name="Larimer J."/>
            <person name="McCowan C."/>
            <person name="Murphy C."/>
            <person name="Pearson M."/>
            <person name="Priest M."/>
            <person name="Roberts A."/>
            <person name="Saif S."/>
            <person name="Shea T."/>
            <person name="Sykes S."/>
            <person name="Wortman J."/>
            <person name="Nusbaum C."/>
            <person name="Birren B."/>
        </authorList>
    </citation>
    <scope>NUCLEOTIDE SEQUENCE [LARGE SCALE GENOMIC DNA]</scope>
    <source>
        <strain evidence="2 3">CIP 110306</strain>
    </source>
</reference>
<keyword evidence="3" id="KW-1185">Reference proteome</keyword>